<reference evidence="2" key="1">
    <citation type="journal article" date="2022" name="Int. J. Mol. Sci.">
        <title>Draft Genome of Tanacetum Coccineum: Genomic Comparison of Closely Related Tanacetum-Family Plants.</title>
        <authorList>
            <person name="Yamashiro T."/>
            <person name="Shiraishi A."/>
            <person name="Nakayama K."/>
            <person name="Satake H."/>
        </authorList>
    </citation>
    <scope>NUCLEOTIDE SEQUENCE</scope>
</reference>
<dbReference type="EMBL" id="BQNB010019194">
    <property type="protein sequence ID" value="GJT82719.1"/>
    <property type="molecule type" value="Genomic_DNA"/>
</dbReference>
<keyword evidence="3" id="KW-1185">Reference proteome</keyword>
<proteinExistence type="predicted"/>
<feature type="compositionally biased region" description="Basic residues" evidence="1">
    <location>
        <begin position="456"/>
        <end position="470"/>
    </location>
</feature>
<sequence>MSQEVELFPNMLDAVESSPSRSTSSPSPTPTSSPTPESTHPQSSPPQPSPTQPSPTHLGSEYHPPTPHDSPLHAVHSHGRDEGSLKLQELMNLINTLSDRVGVLEADLTKTKQTYSSAYTKLILRVKKLEAQIKVGKARRHSRFVLSDTEIGEDDSSKQGRNFSNEGVQDDEGVHEKASNDTEIFVQEVTPTELIQDQEGSGKASDEISTAGKKKDTASEEVPPVSTAEVHISTAGETATYSRRSAETRSTAEVHISTAGETATYSRRSAEKRKDKGKGIMTDEEPKKKSKKELEQERLSFAEAIRIEEQMHEEQRAQIARDAEIARQWDEEERKRAMDEAEATKKIDWNDPSVLRYHSLKMKPKSIAQARRNMIKYLKNQGNFKITDFKGMSYNEIRPIFEKLWDFNQKFVPMDAEKASKKQKSPEKERSPEKIVEEKVVTQEEKEEPVKEPGTKRKKSIPRKSTRKRQKIEEDSEKEELKTFLDIVPREEAPIEVDSLSTKFPIVDWKTCVLTETFMYYQVFRGDGSSKNYKILSEMLEDFDRMDVEQLFRLVKERYSSSAPEGFDLMLWGDLHTLFEPDKDDEIWKDQHEYNLLSWRLCDFCGIHILLMNNGLAIHMLTEKKYPLSQEMLSKMLSTRLEVDHESSQAFELLRFIRAQVQK</sequence>
<evidence type="ECO:0000313" key="2">
    <source>
        <dbReference type="EMBL" id="GJT82719.1"/>
    </source>
</evidence>
<protein>
    <submittedName>
        <fullName evidence="2">Uncharacterized protein</fullName>
    </submittedName>
</protein>
<feature type="compositionally biased region" description="Polar residues" evidence="1">
    <location>
        <begin position="189"/>
        <end position="199"/>
    </location>
</feature>
<accession>A0ABQ5H4I2</accession>
<dbReference type="Proteomes" id="UP001151760">
    <property type="component" value="Unassembled WGS sequence"/>
</dbReference>
<feature type="region of interest" description="Disordered" evidence="1">
    <location>
        <begin position="149"/>
        <end position="294"/>
    </location>
</feature>
<reference evidence="2" key="2">
    <citation type="submission" date="2022-01" db="EMBL/GenBank/DDBJ databases">
        <authorList>
            <person name="Yamashiro T."/>
            <person name="Shiraishi A."/>
            <person name="Satake H."/>
            <person name="Nakayama K."/>
        </authorList>
    </citation>
    <scope>NUCLEOTIDE SEQUENCE</scope>
</reference>
<evidence type="ECO:0000313" key="3">
    <source>
        <dbReference type="Proteomes" id="UP001151760"/>
    </source>
</evidence>
<feature type="compositionally biased region" description="Basic and acidic residues" evidence="1">
    <location>
        <begin position="416"/>
        <end position="455"/>
    </location>
</feature>
<feature type="compositionally biased region" description="Basic and acidic residues" evidence="1">
    <location>
        <begin position="268"/>
        <end position="278"/>
    </location>
</feature>
<evidence type="ECO:0000256" key="1">
    <source>
        <dbReference type="SAM" id="MobiDB-lite"/>
    </source>
</evidence>
<gene>
    <name evidence="2" type="ORF">Tco_1057061</name>
</gene>
<comment type="caution">
    <text evidence="2">The sequence shown here is derived from an EMBL/GenBank/DDBJ whole genome shotgun (WGS) entry which is preliminary data.</text>
</comment>
<organism evidence="2 3">
    <name type="scientific">Tanacetum coccineum</name>
    <dbReference type="NCBI Taxonomy" id="301880"/>
    <lineage>
        <taxon>Eukaryota</taxon>
        <taxon>Viridiplantae</taxon>
        <taxon>Streptophyta</taxon>
        <taxon>Embryophyta</taxon>
        <taxon>Tracheophyta</taxon>
        <taxon>Spermatophyta</taxon>
        <taxon>Magnoliopsida</taxon>
        <taxon>eudicotyledons</taxon>
        <taxon>Gunneridae</taxon>
        <taxon>Pentapetalae</taxon>
        <taxon>asterids</taxon>
        <taxon>campanulids</taxon>
        <taxon>Asterales</taxon>
        <taxon>Asteraceae</taxon>
        <taxon>Asteroideae</taxon>
        <taxon>Anthemideae</taxon>
        <taxon>Anthemidinae</taxon>
        <taxon>Tanacetum</taxon>
    </lineage>
</organism>
<feature type="compositionally biased region" description="Basic and acidic residues" evidence="1">
    <location>
        <begin position="284"/>
        <end position="294"/>
    </location>
</feature>
<feature type="region of interest" description="Disordered" evidence="1">
    <location>
        <begin position="1"/>
        <end position="81"/>
    </location>
</feature>
<feature type="compositionally biased region" description="Low complexity" evidence="1">
    <location>
        <begin position="17"/>
        <end position="26"/>
    </location>
</feature>
<feature type="region of interest" description="Disordered" evidence="1">
    <location>
        <begin position="416"/>
        <end position="475"/>
    </location>
</feature>
<name>A0ABQ5H4I2_9ASTR</name>
<feature type="compositionally biased region" description="Pro residues" evidence="1">
    <location>
        <begin position="43"/>
        <end position="53"/>
    </location>
</feature>